<dbReference type="RefSeq" id="XP_075083560.1">
    <property type="nucleotide sequence ID" value="XM_075227459.1"/>
</dbReference>
<evidence type="ECO:0000313" key="1">
    <source>
        <dbReference type="Proteomes" id="UP000790787"/>
    </source>
</evidence>
<protein>
    <submittedName>
        <fullName evidence="2">Uncharacterized protein LOC142167295</fullName>
    </submittedName>
</protein>
<organism evidence="1 2">
    <name type="scientific">Nicotiana tabacum</name>
    <name type="common">Common tobacco</name>
    <dbReference type="NCBI Taxonomy" id="4097"/>
    <lineage>
        <taxon>Eukaryota</taxon>
        <taxon>Viridiplantae</taxon>
        <taxon>Streptophyta</taxon>
        <taxon>Embryophyta</taxon>
        <taxon>Tracheophyta</taxon>
        <taxon>Spermatophyta</taxon>
        <taxon>Magnoliopsida</taxon>
        <taxon>eudicotyledons</taxon>
        <taxon>Gunneridae</taxon>
        <taxon>Pentapetalae</taxon>
        <taxon>asterids</taxon>
        <taxon>lamiids</taxon>
        <taxon>Solanales</taxon>
        <taxon>Solanaceae</taxon>
        <taxon>Nicotianoideae</taxon>
        <taxon>Nicotianeae</taxon>
        <taxon>Nicotiana</taxon>
    </lineage>
</organism>
<dbReference type="Proteomes" id="UP000790787">
    <property type="component" value="Chromosome 12"/>
</dbReference>
<evidence type="ECO:0000313" key="2">
    <source>
        <dbReference type="RefSeq" id="XP_075083560.1"/>
    </source>
</evidence>
<proteinExistence type="predicted"/>
<reference evidence="2" key="2">
    <citation type="submission" date="2025-08" db="UniProtKB">
        <authorList>
            <consortium name="RefSeq"/>
        </authorList>
    </citation>
    <scope>IDENTIFICATION</scope>
    <source>
        <tissue evidence="2">Leaf</tissue>
    </source>
</reference>
<accession>A0AC58SF10</accession>
<name>A0AC58SF10_TOBAC</name>
<gene>
    <name evidence="2" type="primary">LOC142167295</name>
</gene>
<sequence length="1059" mass="122685">MASGGDFNVIWDKEEKFGGLPILLNKVDNFGHCMNTCNLTDMGFKGSIYTWWNGRAEEDCIFKRLDRVFANMELQQLWLGLEITHLSKIGSDHCPLLLTYNSDSVPIKKSFRFLKFWTEHESYKAVVKENWQADFHADPFILFNHKIKRLKKKIDRLEEVAKVHESQFELNPTLQNRERLQKVQFNDGDRNTKFFHAHVNGKRKRLQLKRIQNSYGDWIEDKEVVADEAVKFFQAQFHEDVVPSEFGIIDHVPYMVDMEQNQELLRWASERFISWVFGIISNNWYSVLINGKPHGFFKSTRGVKQGDPLSPALFILAAEAISRGLNALHLNLYFCGFDLPKWSPKINHLAYADDTIIFSSSCAISLRLIMEVLKDYEAASGQLINKTKSVVYIHHLTNEEVGRKVERVTGITRQNFPFTYLGCPIFYARRNMKFYQGLMNKVLNKMQSWKGKLLSIGGRAVLISHVLQSMPIHLLSAVNAPAFVINKLHKLMAGVFWSNSIEGGSRHWDSWDTLCFPQEEGGIGFRSLHDVSKLLFYKLWWNFRTKPSLWSSFMSQKYYKKMNSIVVPWRKNGSHVWRKMIECRDHIEHQIAWQPKMGSSLFWFENWTRLGGLYFITPPDFFCDESVQNVWKVVRSRAWDDHKLKMLLPEDLANHIIQNIKHHVDNMVLDKPYWMLETRGEFSVKSTWEYVRKRKEPCNAYRMIWEETLPHLFFKSYAARKVWYYFLSCAGKIDFAPSCGEVLDSTTLRDNPGRSSFGYVLGNEEGNVVYACGKEIPEGTNIEVGVRAILEALKYCVEHDYILIDLHTDSMLVKNVIQGEWSTPWSVVVYVEEIRELMGRCHLKISHTLREGNQLADHIANYALDNGPMECISFGESDVKGRRIVNSDKLQCPYLRVKVSRRNTTVTMPYSLNNSHLVVLVLCTYSNEREAGVGTSMALVMLRRQLSDYDIMGELWHENFHVHCSTVLKIVINSAIAYKIQVDKTLMFASLLVRILQTRPTDVIYEFSAAAKNASFIAPKQDSIERIITQLGSCIEKLNRLWTLIVCLYSMYLNATTVS</sequence>
<reference evidence="1" key="1">
    <citation type="journal article" date="2014" name="Nat. Commun.">
        <title>The tobacco genome sequence and its comparison with those of tomato and potato.</title>
        <authorList>
            <person name="Sierro N."/>
            <person name="Battey J.N."/>
            <person name="Ouadi S."/>
            <person name="Bakaher N."/>
            <person name="Bovet L."/>
            <person name="Willig A."/>
            <person name="Goepfert S."/>
            <person name="Peitsch M.C."/>
            <person name="Ivanov N.V."/>
        </authorList>
    </citation>
    <scope>NUCLEOTIDE SEQUENCE [LARGE SCALE GENOMIC DNA]</scope>
</reference>
<keyword evidence="1" id="KW-1185">Reference proteome</keyword>